<protein>
    <recommendedName>
        <fullName evidence="1">DUF6589 domain-containing protein</fullName>
    </recommendedName>
</protein>
<organism evidence="2 3">
    <name type="scientific">Rickenella mellea</name>
    <dbReference type="NCBI Taxonomy" id="50990"/>
    <lineage>
        <taxon>Eukaryota</taxon>
        <taxon>Fungi</taxon>
        <taxon>Dikarya</taxon>
        <taxon>Basidiomycota</taxon>
        <taxon>Agaricomycotina</taxon>
        <taxon>Agaricomycetes</taxon>
        <taxon>Hymenochaetales</taxon>
        <taxon>Rickenellaceae</taxon>
        <taxon>Rickenella</taxon>
    </lineage>
</organism>
<sequence length="479" mass="54109">LIVFNILLFTRNRATNVLAIILVLFFEIGGTSSRVISVLSKAGVCMSYKTVERLKARLSADAIQLAVNRIHSGQIFCMIFDNVNLYVRKAEQRLSNRNSMIHATNAAILALPNANTSAEDLQSYHALRGKRKNAGPSDIKLTKEDDVQLDKAFRALIAQMIVAYSPNSRKWPKYQEMREMVSQLTPDIRPLPVQATESFPLGVFDVDEGSKAGLVKMMKALQEKSGLTEEEFSGKARIIQGDWLTVNNLRAAQKDRNDDVNSMERMDYAVPHSALWHYGLNATHMLTKAHLGHAVRDPGSILHHKDLLRRNWDINSPNYAAVKSLVRHSLIGRILYSPSIQEVLDLAKRITKEFTSTAAAASAQDKGDDWLARSILFMRDVLLFCKFESAVSNANAGRVLHVLKYWAYGFRGAGLNNYARECLEVLMKWKYELSESLRNALEQSWFVNRRGLPGCWIAADLYVEQLNFWVKVSKKNTSY</sequence>
<dbReference type="OrthoDB" id="3207600at2759"/>
<keyword evidence="3" id="KW-1185">Reference proteome</keyword>
<feature type="non-terminal residue" evidence="2">
    <location>
        <position position="1"/>
    </location>
</feature>
<evidence type="ECO:0000313" key="2">
    <source>
        <dbReference type="EMBL" id="TDL28994.1"/>
    </source>
</evidence>
<dbReference type="VEuPathDB" id="FungiDB:BD410DRAFT_847363"/>
<dbReference type="AlphaFoldDB" id="A0A4R5XD83"/>
<evidence type="ECO:0000259" key="1">
    <source>
        <dbReference type="Pfam" id="PF20231"/>
    </source>
</evidence>
<proteinExistence type="predicted"/>
<evidence type="ECO:0000313" key="3">
    <source>
        <dbReference type="Proteomes" id="UP000294933"/>
    </source>
</evidence>
<dbReference type="InterPro" id="IPR046496">
    <property type="entry name" value="DUF6589"/>
</dbReference>
<feature type="domain" description="DUF6589" evidence="1">
    <location>
        <begin position="134"/>
        <end position="474"/>
    </location>
</feature>
<accession>A0A4R5XD83</accession>
<name>A0A4R5XD83_9AGAM</name>
<gene>
    <name evidence="2" type="ORF">BD410DRAFT_847363</name>
</gene>
<dbReference type="Pfam" id="PF20231">
    <property type="entry name" value="DUF6589"/>
    <property type="match status" value="1"/>
</dbReference>
<dbReference type="STRING" id="50990.A0A4R5XD83"/>
<dbReference type="EMBL" id="ML170156">
    <property type="protein sequence ID" value="TDL28994.1"/>
    <property type="molecule type" value="Genomic_DNA"/>
</dbReference>
<dbReference type="Proteomes" id="UP000294933">
    <property type="component" value="Unassembled WGS sequence"/>
</dbReference>
<reference evidence="2 3" key="1">
    <citation type="submission" date="2018-06" db="EMBL/GenBank/DDBJ databases">
        <title>A transcriptomic atlas of mushroom development highlights an independent origin of complex multicellularity.</title>
        <authorList>
            <consortium name="DOE Joint Genome Institute"/>
            <person name="Krizsan K."/>
            <person name="Almasi E."/>
            <person name="Merenyi Z."/>
            <person name="Sahu N."/>
            <person name="Viragh M."/>
            <person name="Koszo T."/>
            <person name="Mondo S."/>
            <person name="Kiss B."/>
            <person name="Balint B."/>
            <person name="Kues U."/>
            <person name="Barry K."/>
            <person name="Hegedus J.C."/>
            <person name="Henrissat B."/>
            <person name="Johnson J."/>
            <person name="Lipzen A."/>
            <person name="Ohm R."/>
            <person name="Nagy I."/>
            <person name="Pangilinan J."/>
            <person name="Yan J."/>
            <person name="Xiong Y."/>
            <person name="Grigoriev I.V."/>
            <person name="Hibbett D.S."/>
            <person name="Nagy L.G."/>
        </authorList>
    </citation>
    <scope>NUCLEOTIDE SEQUENCE [LARGE SCALE GENOMIC DNA]</scope>
    <source>
        <strain evidence="2 3">SZMC22713</strain>
    </source>
</reference>